<proteinExistence type="predicted"/>
<dbReference type="AlphaFoldDB" id="A0A316YTD7"/>
<dbReference type="GO" id="GO:0016491">
    <property type="term" value="F:oxidoreductase activity"/>
    <property type="evidence" value="ECO:0007669"/>
    <property type="project" value="UniProtKB-KW"/>
</dbReference>
<dbReference type="CDD" id="cd19075">
    <property type="entry name" value="AKR_AKR7A1-5"/>
    <property type="match status" value="1"/>
</dbReference>
<keyword evidence="4" id="KW-1185">Reference proteome</keyword>
<dbReference type="InterPro" id="IPR023210">
    <property type="entry name" value="NADP_OxRdtase_dom"/>
</dbReference>
<name>A0A316YTD7_9BASI</name>
<feature type="domain" description="NADP-dependent oxidoreductase" evidence="2">
    <location>
        <begin position="4"/>
        <end position="290"/>
    </location>
</feature>
<dbReference type="InterPro" id="IPR050523">
    <property type="entry name" value="AKR_Detox_Biosynth"/>
</dbReference>
<dbReference type="RefSeq" id="XP_025379689.1">
    <property type="nucleotide sequence ID" value="XM_025525795.1"/>
</dbReference>
<dbReference type="Proteomes" id="UP000245768">
    <property type="component" value="Unassembled WGS sequence"/>
</dbReference>
<evidence type="ECO:0000313" key="3">
    <source>
        <dbReference type="EMBL" id="PWN92491.1"/>
    </source>
</evidence>
<dbReference type="OrthoDB" id="2310150at2759"/>
<evidence type="ECO:0000256" key="1">
    <source>
        <dbReference type="ARBA" id="ARBA00023002"/>
    </source>
</evidence>
<dbReference type="InterPro" id="IPR036812">
    <property type="entry name" value="NAD(P)_OxRdtase_dom_sf"/>
</dbReference>
<keyword evidence="1" id="KW-0560">Oxidoreductase</keyword>
<organism evidence="3 4">
    <name type="scientific">Acaromyces ingoldii</name>
    <dbReference type="NCBI Taxonomy" id="215250"/>
    <lineage>
        <taxon>Eukaryota</taxon>
        <taxon>Fungi</taxon>
        <taxon>Dikarya</taxon>
        <taxon>Basidiomycota</taxon>
        <taxon>Ustilaginomycotina</taxon>
        <taxon>Exobasidiomycetes</taxon>
        <taxon>Exobasidiales</taxon>
        <taxon>Cryptobasidiaceae</taxon>
        <taxon>Acaromyces</taxon>
    </lineage>
</organism>
<sequence length="313" mass="34417">MVKLIVGMMGSSVANGAKSIATPEAVLSFLDVCRTHHVDELDTARVYNGGKSEELLGAVEAHKDFCIATKAPAFAKGSLQYDAIVENCRKSLAALKQDKIELYYIHGPDRSTPLEEQCRAIGQLHKEGKIERFGVSNLSDDEVQKIYDICKENGYVLPSVYQGGFSPLHQGSKKTLLPLLRKLDMAFYAFSPLAGGLLAKNIDDFAKPAEGTRYHEMPVFGDLFLKDGIISELRKLTATCQEHGITTLEATLRWFKHHSPLQQQDGVIVGASSNTQLEASLAAYEKGSLPEPVQQAFVTLWTNIEHIAPGYHN</sequence>
<dbReference type="InParanoid" id="A0A316YTD7"/>
<dbReference type="Gene3D" id="3.20.20.100">
    <property type="entry name" value="NADP-dependent oxidoreductase domain"/>
    <property type="match status" value="1"/>
</dbReference>
<dbReference type="STRING" id="215250.A0A316YTD7"/>
<evidence type="ECO:0000259" key="2">
    <source>
        <dbReference type="Pfam" id="PF00248"/>
    </source>
</evidence>
<dbReference type="GeneID" id="37047711"/>
<protein>
    <submittedName>
        <fullName evidence="3">Aflatoxin B1 aldehyde reductase member 2</fullName>
    </submittedName>
</protein>
<dbReference type="SUPFAM" id="SSF51430">
    <property type="entry name" value="NAD(P)-linked oxidoreductase"/>
    <property type="match status" value="1"/>
</dbReference>
<dbReference type="PANTHER" id="PTHR43364:SF4">
    <property type="entry name" value="NAD(P)-LINKED OXIDOREDUCTASE SUPERFAMILY PROTEIN"/>
    <property type="match status" value="1"/>
</dbReference>
<dbReference type="Pfam" id="PF00248">
    <property type="entry name" value="Aldo_ket_red"/>
    <property type="match status" value="1"/>
</dbReference>
<gene>
    <name evidence="3" type="ORF">FA10DRAFT_93872</name>
</gene>
<dbReference type="EMBL" id="KZ819635">
    <property type="protein sequence ID" value="PWN92491.1"/>
    <property type="molecule type" value="Genomic_DNA"/>
</dbReference>
<evidence type="ECO:0000313" key="4">
    <source>
        <dbReference type="Proteomes" id="UP000245768"/>
    </source>
</evidence>
<dbReference type="PANTHER" id="PTHR43364">
    <property type="entry name" value="NADH-SPECIFIC METHYLGLYOXAL REDUCTASE-RELATED"/>
    <property type="match status" value="1"/>
</dbReference>
<accession>A0A316YTD7</accession>
<reference evidence="3 4" key="1">
    <citation type="journal article" date="2018" name="Mol. Biol. Evol.">
        <title>Broad Genomic Sampling Reveals a Smut Pathogenic Ancestry of the Fungal Clade Ustilaginomycotina.</title>
        <authorList>
            <person name="Kijpornyongpan T."/>
            <person name="Mondo S.J."/>
            <person name="Barry K."/>
            <person name="Sandor L."/>
            <person name="Lee J."/>
            <person name="Lipzen A."/>
            <person name="Pangilinan J."/>
            <person name="LaButti K."/>
            <person name="Hainaut M."/>
            <person name="Henrissat B."/>
            <person name="Grigoriev I.V."/>
            <person name="Spatafora J.W."/>
            <person name="Aime M.C."/>
        </authorList>
    </citation>
    <scope>NUCLEOTIDE SEQUENCE [LARGE SCALE GENOMIC DNA]</scope>
    <source>
        <strain evidence="3 4">MCA 4198</strain>
    </source>
</reference>